<keyword evidence="1" id="KW-0472">Membrane</keyword>
<feature type="transmembrane region" description="Helical" evidence="1">
    <location>
        <begin position="12"/>
        <end position="33"/>
    </location>
</feature>
<evidence type="ECO:0000256" key="1">
    <source>
        <dbReference type="SAM" id="Phobius"/>
    </source>
</evidence>
<evidence type="ECO:0000313" key="2">
    <source>
        <dbReference type="EMBL" id="KAK5948812.1"/>
    </source>
</evidence>
<keyword evidence="1" id="KW-0812">Transmembrane</keyword>
<organism evidence="2 3">
    <name type="scientific">Knufia fluminis</name>
    <dbReference type="NCBI Taxonomy" id="191047"/>
    <lineage>
        <taxon>Eukaryota</taxon>
        <taxon>Fungi</taxon>
        <taxon>Dikarya</taxon>
        <taxon>Ascomycota</taxon>
        <taxon>Pezizomycotina</taxon>
        <taxon>Eurotiomycetes</taxon>
        <taxon>Chaetothyriomycetidae</taxon>
        <taxon>Chaetothyriales</taxon>
        <taxon>Trichomeriaceae</taxon>
        <taxon>Knufia</taxon>
    </lineage>
</organism>
<name>A0AAN8I1E4_9EURO</name>
<dbReference type="InterPro" id="IPR025363">
    <property type="entry name" value="DUF4267"/>
</dbReference>
<accession>A0AAN8I1E4</accession>
<dbReference type="AlphaFoldDB" id="A0AAN8I1E4"/>
<sequence>MPITAFLSSPSPLALLTTAIGTGGLTVGIYSFINPTAAARIYGVPVTIPSTTLTNILCSSSSSSTATSEAATLESRDLSFIHALGIRNLTTGLSVLVLSGYWHITLSTSSHEVRQAVQRALGIVILVGALVPIVDAWVCWTASREFAEALTKKSKAGDMKVGDVTNEAVEVGRRAGNLHAMRSLVWLAGALWCLFG</sequence>
<dbReference type="EMBL" id="JAKLMC020000043">
    <property type="protein sequence ID" value="KAK5948812.1"/>
    <property type="molecule type" value="Genomic_DNA"/>
</dbReference>
<evidence type="ECO:0000313" key="3">
    <source>
        <dbReference type="Proteomes" id="UP001316803"/>
    </source>
</evidence>
<dbReference type="Pfam" id="PF14087">
    <property type="entry name" value="DUF4267"/>
    <property type="match status" value="1"/>
</dbReference>
<feature type="transmembrane region" description="Helical" evidence="1">
    <location>
        <begin position="116"/>
        <end position="140"/>
    </location>
</feature>
<keyword evidence="1" id="KW-1133">Transmembrane helix</keyword>
<keyword evidence="3" id="KW-1185">Reference proteome</keyword>
<protein>
    <submittedName>
        <fullName evidence="2">Uncharacterized protein</fullName>
    </submittedName>
</protein>
<proteinExistence type="predicted"/>
<dbReference type="Proteomes" id="UP001316803">
    <property type="component" value="Unassembled WGS sequence"/>
</dbReference>
<feature type="transmembrane region" description="Helical" evidence="1">
    <location>
        <begin position="84"/>
        <end position="104"/>
    </location>
</feature>
<reference evidence="2 3" key="1">
    <citation type="submission" date="2022-12" db="EMBL/GenBank/DDBJ databases">
        <title>Genomic features and morphological characterization of a novel Knufia sp. strain isolated from spacecraft assembly facility.</title>
        <authorList>
            <person name="Teixeira M."/>
            <person name="Chander A.M."/>
            <person name="Stajich J.E."/>
            <person name="Venkateswaran K."/>
        </authorList>
    </citation>
    <scope>NUCLEOTIDE SEQUENCE [LARGE SCALE GENOMIC DNA]</scope>
    <source>
        <strain evidence="2 3">FJI-L2-BK-P2</strain>
    </source>
</reference>
<gene>
    <name evidence="2" type="ORF">OHC33_010236</name>
</gene>
<comment type="caution">
    <text evidence="2">The sequence shown here is derived from an EMBL/GenBank/DDBJ whole genome shotgun (WGS) entry which is preliminary data.</text>
</comment>